<feature type="compositionally biased region" description="Acidic residues" evidence="1">
    <location>
        <begin position="69"/>
        <end position="78"/>
    </location>
</feature>
<protein>
    <submittedName>
        <fullName evidence="2">Leucine-rich repeat domain-containing protein</fullName>
    </submittedName>
</protein>
<dbReference type="Proteomes" id="UP000265768">
    <property type="component" value="Unassembled WGS sequence"/>
</dbReference>
<organism evidence="2 3">
    <name type="scientific">Bailinhaonella thermotolerans</name>
    <dbReference type="NCBI Taxonomy" id="1070861"/>
    <lineage>
        <taxon>Bacteria</taxon>
        <taxon>Bacillati</taxon>
        <taxon>Actinomycetota</taxon>
        <taxon>Actinomycetes</taxon>
        <taxon>Streptosporangiales</taxon>
        <taxon>Streptosporangiaceae</taxon>
        <taxon>Bailinhaonella</taxon>
    </lineage>
</organism>
<keyword evidence="3" id="KW-1185">Reference proteome</keyword>
<proteinExistence type="predicted"/>
<accession>A0A3A4AMG1</accession>
<evidence type="ECO:0000256" key="1">
    <source>
        <dbReference type="SAM" id="MobiDB-lite"/>
    </source>
</evidence>
<evidence type="ECO:0000313" key="3">
    <source>
        <dbReference type="Proteomes" id="UP000265768"/>
    </source>
</evidence>
<feature type="region of interest" description="Disordered" evidence="1">
    <location>
        <begin position="68"/>
        <end position="88"/>
    </location>
</feature>
<comment type="caution">
    <text evidence="2">The sequence shown here is derived from an EMBL/GenBank/DDBJ whole genome shotgun (WGS) entry which is preliminary data.</text>
</comment>
<dbReference type="AlphaFoldDB" id="A0A3A4AMG1"/>
<name>A0A3A4AMG1_9ACTN</name>
<dbReference type="InterPro" id="IPR032675">
    <property type="entry name" value="LRR_dom_sf"/>
</dbReference>
<dbReference type="EMBL" id="QZEY01000010">
    <property type="protein sequence ID" value="RJL30151.1"/>
    <property type="molecule type" value="Genomic_DNA"/>
</dbReference>
<reference evidence="2 3" key="1">
    <citation type="submission" date="2018-09" db="EMBL/GenBank/DDBJ databases">
        <title>YIM 75507 draft genome.</title>
        <authorList>
            <person name="Tang S."/>
            <person name="Feng Y."/>
        </authorList>
    </citation>
    <scope>NUCLEOTIDE SEQUENCE [LARGE SCALE GENOMIC DNA]</scope>
    <source>
        <strain evidence="2 3">YIM 75507</strain>
    </source>
</reference>
<dbReference type="Gene3D" id="3.80.10.10">
    <property type="entry name" value="Ribonuclease Inhibitor"/>
    <property type="match status" value="1"/>
</dbReference>
<gene>
    <name evidence="2" type="ORF">D5H75_24860</name>
</gene>
<sequence length="88" mass="9328">IAAAVAAAPVVSRLETLSLGLGLLGDEGAEALLSGQPLTHLARLDLAHHFLTGPMMDRVRRALPGTEVDLSDQEDPEPDGWRYVAVSE</sequence>
<evidence type="ECO:0000313" key="2">
    <source>
        <dbReference type="EMBL" id="RJL30151.1"/>
    </source>
</evidence>
<feature type="non-terminal residue" evidence="2">
    <location>
        <position position="1"/>
    </location>
</feature>